<evidence type="ECO:0000256" key="5">
    <source>
        <dbReference type="HAMAP-Rule" id="MF_01320"/>
    </source>
</evidence>
<dbReference type="GO" id="GO:0002181">
    <property type="term" value="P:cytoplasmic translation"/>
    <property type="evidence" value="ECO:0007669"/>
    <property type="project" value="TreeGrafter"/>
</dbReference>
<dbReference type="InterPro" id="IPR012340">
    <property type="entry name" value="NA-bd_OB-fold"/>
</dbReference>
<dbReference type="InterPro" id="IPR002171">
    <property type="entry name" value="Ribosomal_uL2"/>
</dbReference>
<accession>V6DG25</accession>
<organism evidence="9 10">
    <name type="scientific">Candidatus Babela massiliensis</name>
    <dbReference type="NCBI Taxonomy" id="673862"/>
    <lineage>
        <taxon>Bacteria</taxon>
        <taxon>Candidatus Babelota</taxon>
        <taxon>Candidatus Babeliae</taxon>
        <taxon>Candidatus Babeliales</taxon>
        <taxon>Candidatus Babeliaceae</taxon>
        <taxon>Candidatus Babela</taxon>
    </lineage>
</organism>
<feature type="region of interest" description="Disordered" evidence="6">
    <location>
        <begin position="221"/>
        <end position="272"/>
    </location>
</feature>
<evidence type="ECO:0000313" key="10">
    <source>
        <dbReference type="Proteomes" id="UP000018769"/>
    </source>
</evidence>
<dbReference type="Pfam" id="PF03947">
    <property type="entry name" value="Ribosomal_L2_C"/>
    <property type="match status" value="1"/>
</dbReference>
<dbReference type="SUPFAM" id="SSF50104">
    <property type="entry name" value="Translation proteins SH3-like domain"/>
    <property type="match status" value="1"/>
</dbReference>
<name>V6DG25_9BACT</name>
<dbReference type="HAMAP" id="MF_01320_B">
    <property type="entry name" value="Ribosomal_uL2_B"/>
    <property type="match status" value="1"/>
</dbReference>
<dbReference type="SMART" id="SM01383">
    <property type="entry name" value="Ribosomal_L2"/>
    <property type="match status" value="1"/>
</dbReference>
<dbReference type="PIRSF" id="PIRSF002158">
    <property type="entry name" value="Ribosomal_L2"/>
    <property type="match status" value="1"/>
</dbReference>
<evidence type="ECO:0000259" key="8">
    <source>
        <dbReference type="SMART" id="SM01383"/>
    </source>
</evidence>
<dbReference type="SMART" id="SM01382">
    <property type="entry name" value="Ribosomal_L2_C"/>
    <property type="match status" value="1"/>
</dbReference>
<dbReference type="Gene3D" id="4.10.950.10">
    <property type="entry name" value="Ribosomal protein L2, domain 3"/>
    <property type="match status" value="1"/>
</dbReference>
<evidence type="ECO:0000256" key="4">
    <source>
        <dbReference type="ARBA" id="ARBA00035242"/>
    </source>
</evidence>
<evidence type="ECO:0000256" key="6">
    <source>
        <dbReference type="SAM" id="MobiDB-lite"/>
    </source>
</evidence>
<dbReference type="FunFam" id="2.30.30.30:FF:000001">
    <property type="entry name" value="50S ribosomal protein L2"/>
    <property type="match status" value="1"/>
</dbReference>
<dbReference type="eggNOG" id="COG0090">
    <property type="taxonomic scope" value="Bacteria"/>
</dbReference>
<dbReference type="EMBL" id="HG793133">
    <property type="protein sequence ID" value="CDK30510.1"/>
    <property type="molecule type" value="Genomic_DNA"/>
</dbReference>
<dbReference type="GO" id="GO:0003735">
    <property type="term" value="F:structural constituent of ribosome"/>
    <property type="evidence" value="ECO:0007669"/>
    <property type="project" value="InterPro"/>
</dbReference>
<dbReference type="Gene3D" id="2.40.50.140">
    <property type="entry name" value="Nucleic acid-binding proteins"/>
    <property type="match status" value="1"/>
</dbReference>
<evidence type="ECO:0000256" key="2">
    <source>
        <dbReference type="ARBA" id="ARBA00022980"/>
    </source>
</evidence>
<dbReference type="KEGG" id="dpb:BABL1_gene_509"/>
<dbReference type="NCBIfam" id="TIGR01171">
    <property type="entry name" value="rplB_bact"/>
    <property type="match status" value="1"/>
</dbReference>
<dbReference type="SUPFAM" id="SSF50249">
    <property type="entry name" value="Nucleic acid-binding proteins"/>
    <property type="match status" value="1"/>
</dbReference>
<dbReference type="STRING" id="673862.BABL1_gene_509"/>
<evidence type="ECO:0000256" key="1">
    <source>
        <dbReference type="ARBA" id="ARBA00005636"/>
    </source>
</evidence>
<dbReference type="FunFam" id="4.10.950.10:FF:000001">
    <property type="entry name" value="50S ribosomal protein L2"/>
    <property type="match status" value="1"/>
</dbReference>
<dbReference type="InterPro" id="IPR014722">
    <property type="entry name" value="Rib_uL2_dom2"/>
</dbReference>
<dbReference type="PATRIC" id="fig|673862.3.peg.396"/>
<proteinExistence type="inferred from homology"/>
<keyword evidence="3 5" id="KW-0687">Ribonucleoprotein</keyword>
<reference evidence="9 10" key="1">
    <citation type="journal article" date="2015" name="Biol. Direct">
        <title>Babela massiliensis, a representative of a widespread bacterial phylum with unusual adaptations to parasitism in amoebae.</title>
        <authorList>
            <person name="Pagnier I."/>
            <person name="Yutin N."/>
            <person name="Croce O."/>
            <person name="Makarova K.S."/>
            <person name="Wolf Y.I."/>
            <person name="Benamar S."/>
            <person name="Raoult D."/>
            <person name="Koonin E.V."/>
            <person name="La Scola B."/>
        </authorList>
    </citation>
    <scope>NUCLEOTIDE SEQUENCE [LARGE SCALE GENOMIC DNA]</scope>
    <source>
        <strain evidence="10">BABL1</strain>
    </source>
</reference>
<evidence type="ECO:0000259" key="7">
    <source>
        <dbReference type="SMART" id="SM01382"/>
    </source>
</evidence>
<dbReference type="PANTHER" id="PTHR13691:SF5">
    <property type="entry name" value="LARGE RIBOSOMAL SUBUNIT PROTEIN UL2M"/>
    <property type="match status" value="1"/>
</dbReference>
<dbReference type="Proteomes" id="UP000018769">
    <property type="component" value="Chromosome I"/>
</dbReference>
<dbReference type="OrthoDB" id="9778722at2"/>
<dbReference type="Gene3D" id="2.30.30.30">
    <property type="match status" value="1"/>
</dbReference>
<comment type="similarity">
    <text evidence="1 5">Belongs to the universal ribosomal protein uL2 family.</text>
</comment>
<dbReference type="InterPro" id="IPR008991">
    <property type="entry name" value="Translation_prot_SH3-like_sf"/>
</dbReference>
<sequence>MAIITRKPRNASLRFQTYVDTSDITTTTPEPSLVFGLKKKAGRNAYGRITVRHQGGGAKRKYRIIDFNRSQKNVQGKVATIEYDPNRNVRIGLVIYSNGSKRYILMPKGLSVGSSVYSAENAEPKVGNSLTLRNIPVGFIIHNVEITPLSGGKFARGAGTSVQIVAKGDEYATLKMPSGEIRMIHLDCWATVGELSNADYKNISIGKAGRKRNMGIRPTVRGMAMNPIDHPHGGGEGRSKSGSHPVSPWGKGAKGTRTRKRKNPRILKRRKA</sequence>
<dbReference type="InterPro" id="IPR005880">
    <property type="entry name" value="Ribosomal_uL2_bac/org-type"/>
</dbReference>
<evidence type="ECO:0000256" key="3">
    <source>
        <dbReference type="ARBA" id="ARBA00023274"/>
    </source>
</evidence>
<feature type="domain" description="Large ribosomal subunit protein uL2 C-terminal" evidence="7">
    <location>
        <begin position="124"/>
        <end position="252"/>
    </location>
</feature>
<dbReference type="RefSeq" id="WP_023791750.1">
    <property type="nucleotide sequence ID" value="NC_023003.1"/>
</dbReference>
<feature type="domain" description="Large ribosomal subunit protein uL2 RNA-binding" evidence="8">
    <location>
        <begin position="42"/>
        <end position="118"/>
    </location>
</feature>
<evidence type="ECO:0000313" key="9">
    <source>
        <dbReference type="EMBL" id="CDK30510.1"/>
    </source>
</evidence>
<keyword evidence="2 5" id="KW-0689">Ribosomal protein</keyword>
<dbReference type="InterPro" id="IPR022666">
    <property type="entry name" value="Ribosomal_uL2_RNA-bd_dom"/>
</dbReference>
<dbReference type="GO" id="GO:0016740">
    <property type="term" value="F:transferase activity"/>
    <property type="evidence" value="ECO:0007669"/>
    <property type="project" value="InterPro"/>
</dbReference>
<dbReference type="PANTHER" id="PTHR13691">
    <property type="entry name" value="RIBOSOMAL PROTEIN L2"/>
    <property type="match status" value="1"/>
</dbReference>
<keyword evidence="10" id="KW-1185">Reference proteome</keyword>
<dbReference type="Pfam" id="PF00181">
    <property type="entry name" value="Ribosomal_L2_N"/>
    <property type="match status" value="1"/>
</dbReference>
<dbReference type="InterPro" id="IPR022669">
    <property type="entry name" value="Ribosomal_uL2_C"/>
</dbReference>
<feature type="compositionally biased region" description="Basic residues" evidence="6">
    <location>
        <begin position="254"/>
        <end position="272"/>
    </location>
</feature>
<dbReference type="AlphaFoldDB" id="V6DG25"/>
<keyword evidence="5" id="KW-0699">rRNA-binding</keyword>
<protein>
    <recommendedName>
        <fullName evidence="4 5">Large ribosomal subunit protein uL2</fullName>
    </recommendedName>
</protein>
<keyword evidence="5" id="KW-0694">RNA-binding</keyword>
<comment type="subunit">
    <text evidence="5">Part of the 50S ribosomal subunit. Forms a bridge to the 30S subunit in the 70S ribosome.</text>
</comment>
<feature type="compositionally biased region" description="Basic and acidic residues" evidence="6">
    <location>
        <begin position="229"/>
        <end position="239"/>
    </location>
</feature>
<gene>
    <name evidence="5 9" type="primary">rplB</name>
    <name evidence="9" type="ORF">BABL1_gene_509</name>
</gene>
<dbReference type="HOGENOM" id="CLU_036235_2_1_7"/>
<comment type="function">
    <text evidence="5">One of the primary rRNA binding proteins. Required for association of the 30S and 50S subunits to form the 70S ribosome, for tRNA binding and peptide bond formation. It has been suggested to have peptidyltransferase activity; this is somewhat controversial. Makes several contacts with the 16S rRNA in the 70S ribosome.</text>
</comment>
<dbReference type="GO" id="GO:0019843">
    <property type="term" value="F:rRNA binding"/>
    <property type="evidence" value="ECO:0007669"/>
    <property type="project" value="UniProtKB-UniRule"/>
</dbReference>
<dbReference type="GO" id="GO:0015934">
    <property type="term" value="C:large ribosomal subunit"/>
    <property type="evidence" value="ECO:0007669"/>
    <property type="project" value="InterPro"/>
</dbReference>
<dbReference type="InterPro" id="IPR014726">
    <property type="entry name" value="Ribosomal_uL2_dom3"/>
</dbReference>